<evidence type="ECO:0000259" key="6">
    <source>
        <dbReference type="PROSITE" id="PS51352"/>
    </source>
</evidence>
<dbReference type="PANTHER" id="PTHR42852:SF6">
    <property type="entry name" value="THIOL:DISULFIDE INTERCHANGE PROTEIN DSBE"/>
    <property type="match status" value="1"/>
</dbReference>
<dbReference type="InterPro" id="IPR036249">
    <property type="entry name" value="Thioredoxin-like_sf"/>
</dbReference>
<reference evidence="7 8" key="1">
    <citation type="submission" date="2018-01" db="EMBL/GenBank/DDBJ databases">
        <authorList>
            <person name="Gaut B.S."/>
            <person name="Morton B.R."/>
            <person name="Clegg M.T."/>
            <person name="Duvall M.R."/>
        </authorList>
    </citation>
    <scope>NUCLEOTIDE SEQUENCE [LARGE SCALE GENOMIC DNA]</scope>
    <source>
        <strain evidence="7 8">HR-AV</strain>
    </source>
</reference>
<keyword evidence="8" id="KW-1185">Reference proteome</keyword>
<organism evidence="7 8">
    <name type="scientific">Solitalea longa</name>
    <dbReference type="NCBI Taxonomy" id="2079460"/>
    <lineage>
        <taxon>Bacteria</taxon>
        <taxon>Pseudomonadati</taxon>
        <taxon>Bacteroidota</taxon>
        <taxon>Sphingobacteriia</taxon>
        <taxon>Sphingobacteriales</taxon>
        <taxon>Sphingobacteriaceae</taxon>
        <taxon>Solitalea</taxon>
    </lineage>
</organism>
<feature type="signal peptide" evidence="5">
    <location>
        <begin position="1"/>
        <end position="22"/>
    </location>
</feature>
<evidence type="ECO:0000256" key="5">
    <source>
        <dbReference type="SAM" id="SignalP"/>
    </source>
</evidence>
<evidence type="ECO:0000313" key="8">
    <source>
        <dbReference type="Proteomes" id="UP000236893"/>
    </source>
</evidence>
<evidence type="ECO:0000256" key="1">
    <source>
        <dbReference type="ARBA" id="ARBA00004196"/>
    </source>
</evidence>
<dbReference type="EMBL" id="PQVF01000007">
    <property type="protein sequence ID" value="POY36296.1"/>
    <property type="molecule type" value="Genomic_DNA"/>
</dbReference>
<proteinExistence type="predicted"/>
<dbReference type="InterPro" id="IPR013766">
    <property type="entry name" value="Thioredoxin_domain"/>
</dbReference>
<evidence type="ECO:0000256" key="3">
    <source>
        <dbReference type="ARBA" id="ARBA00023157"/>
    </source>
</evidence>
<dbReference type="Gene3D" id="3.40.30.10">
    <property type="entry name" value="Glutaredoxin"/>
    <property type="match status" value="1"/>
</dbReference>
<evidence type="ECO:0000256" key="4">
    <source>
        <dbReference type="ARBA" id="ARBA00023284"/>
    </source>
</evidence>
<dbReference type="GO" id="GO:0017004">
    <property type="term" value="P:cytochrome complex assembly"/>
    <property type="evidence" value="ECO:0007669"/>
    <property type="project" value="UniProtKB-KW"/>
</dbReference>
<sequence length="532" mass="61333">MKKQFLLIALCLELLLPIAAFAQDSVTVSGKIKNVEKYLKENNSIMFIKRDIVFDEQLVYNALIQPDGSFTIKLPIDVLQDIVFVFMNRPIGLIVSSGQKLVISMDADDISHSLVFSGFEAKTNSVLNIFLNQYLDSKVNNKSTNDILRSYQSDSSAVAFKKFRYSLLKDEMNFYNSFIKKNKTTDLFNRWAKYFIEYRCADDLMRYDWIQQPAFSLKADYFDFFGRFTLNNPDATICHMYGRYTHEYINYIISRRTYHTFTLDLVEAALSYDKDITDEEKNVLHDFKHTDSSAVFDGDTLILKKVLERNTDLLKTLNDFDYIASKSEGYLRNILLANYVYKNIKSKHSAISTQIAVFQKLVSDENIKQKIMAEYQHELDRINRLKLPAQANNNNKSANSADSTFQKIIEKYKGKVIYVDFWATWCGPCKAEMPNSKKLHDELKGKGVVFLYLGVQSEENVWKTNIAELKIEGEHFLLNNNDYNALAARFQISGIPHYVLLDKQGRVRDEDAKGPSEAALKDDIIALLNENL</sequence>
<dbReference type="AlphaFoldDB" id="A0A2S5A148"/>
<protein>
    <recommendedName>
        <fullName evidence="6">Thioredoxin domain-containing protein</fullName>
    </recommendedName>
</protein>
<keyword evidence="2" id="KW-0201">Cytochrome c-type biogenesis</keyword>
<comment type="subcellular location">
    <subcellularLocation>
        <location evidence="1">Cell envelope</location>
    </subcellularLocation>
</comment>
<feature type="domain" description="Thioredoxin" evidence="6">
    <location>
        <begin position="376"/>
        <end position="532"/>
    </location>
</feature>
<dbReference type="GO" id="GO:0030313">
    <property type="term" value="C:cell envelope"/>
    <property type="evidence" value="ECO:0007669"/>
    <property type="project" value="UniProtKB-SubCell"/>
</dbReference>
<dbReference type="OrthoDB" id="1120316at2"/>
<dbReference type="CDD" id="cd02966">
    <property type="entry name" value="TlpA_like_family"/>
    <property type="match status" value="1"/>
</dbReference>
<dbReference type="SUPFAM" id="SSF52833">
    <property type="entry name" value="Thioredoxin-like"/>
    <property type="match status" value="1"/>
</dbReference>
<dbReference type="Proteomes" id="UP000236893">
    <property type="component" value="Unassembled WGS sequence"/>
</dbReference>
<name>A0A2S5A148_9SPHI</name>
<feature type="chain" id="PRO_5015603879" description="Thioredoxin domain-containing protein" evidence="5">
    <location>
        <begin position="23"/>
        <end position="532"/>
    </location>
</feature>
<dbReference type="InterPro" id="IPR012336">
    <property type="entry name" value="Thioredoxin-like_fold"/>
</dbReference>
<dbReference type="PROSITE" id="PS51352">
    <property type="entry name" value="THIOREDOXIN_2"/>
    <property type="match status" value="1"/>
</dbReference>
<dbReference type="Pfam" id="PF13905">
    <property type="entry name" value="Thioredoxin_8"/>
    <property type="match status" value="1"/>
</dbReference>
<dbReference type="InterPro" id="IPR050553">
    <property type="entry name" value="Thioredoxin_ResA/DsbE_sf"/>
</dbReference>
<comment type="caution">
    <text evidence="7">The sequence shown here is derived from an EMBL/GenBank/DDBJ whole genome shotgun (WGS) entry which is preliminary data.</text>
</comment>
<dbReference type="PANTHER" id="PTHR42852">
    <property type="entry name" value="THIOL:DISULFIDE INTERCHANGE PROTEIN DSBE"/>
    <property type="match status" value="1"/>
</dbReference>
<evidence type="ECO:0000313" key="7">
    <source>
        <dbReference type="EMBL" id="POY36296.1"/>
    </source>
</evidence>
<keyword evidence="3" id="KW-1015">Disulfide bond</keyword>
<dbReference type="RefSeq" id="WP_103789214.1">
    <property type="nucleotide sequence ID" value="NZ_PQVF01000007.1"/>
</dbReference>
<keyword evidence="4" id="KW-0676">Redox-active center</keyword>
<evidence type="ECO:0000256" key="2">
    <source>
        <dbReference type="ARBA" id="ARBA00022748"/>
    </source>
</evidence>
<keyword evidence="5" id="KW-0732">Signal</keyword>
<accession>A0A2S5A148</accession>
<gene>
    <name evidence="7" type="ORF">C3K47_11105</name>
</gene>